<dbReference type="OMA" id="CHIYSAD"/>
<dbReference type="PANTHER" id="PTHR11527">
    <property type="entry name" value="HEAT-SHOCK PROTEIN 20 FAMILY MEMBER"/>
    <property type="match status" value="1"/>
</dbReference>
<dbReference type="GO" id="GO:0009408">
    <property type="term" value="P:response to heat"/>
    <property type="evidence" value="ECO:0000318"/>
    <property type="project" value="GO_Central"/>
</dbReference>
<evidence type="ECO:0000256" key="2">
    <source>
        <dbReference type="PROSITE-ProRule" id="PRU00285"/>
    </source>
</evidence>
<evidence type="ECO:0000313" key="6">
    <source>
        <dbReference type="Proteomes" id="UP000222542"/>
    </source>
</evidence>
<evidence type="ECO:0000259" key="4">
    <source>
        <dbReference type="PROSITE" id="PS01031"/>
    </source>
</evidence>
<dbReference type="GO" id="GO:0006457">
    <property type="term" value="P:protein folding"/>
    <property type="evidence" value="ECO:0000318"/>
    <property type="project" value="GO_Central"/>
</dbReference>
<comment type="similarity">
    <text evidence="2 3">Belongs to the small heat shock protein (HSP20) family.</text>
</comment>
<dbReference type="STRING" id="4072.A0A1U8FSD5"/>
<dbReference type="GO" id="GO:0051259">
    <property type="term" value="P:protein complex oligomerization"/>
    <property type="evidence" value="ECO:0000318"/>
    <property type="project" value="GO_Central"/>
</dbReference>
<evidence type="ECO:0000256" key="1">
    <source>
        <dbReference type="ARBA" id="ARBA00023016"/>
    </source>
</evidence>
<dbReference type="Pfam" id="PF00011">
    <property type="entry name" value="HSP20"/>
    <property type="match status" value="1"/>
</dbReference>
<dbReference type="InterPro" id="IPR031107">
    <property type="entry name" value="Small_HSP"/>
</dbReference>
<dbReference type="Gramene" id="PHT90725">
    <property type="protein sequence ID" value="PHT90725"/>
    <property type="gene ID" value="T459_05838"/>
</dbReference>
<name>A0A1U8FSD5_CAPAN</name>
<organism evidence="5 6">
    <name type="scientific">Capsicum annuum</name>
    <name type="common">Capsicum pepper</name>
    <dbReference type="NCBI Taxonomy" id="4072"/>
    <lineage>
        <taxon>Eukaryota</taxon>
        <taxon>Viridiplantae</taxon>
        <taxon>Streptophyta</taxon>
        <taxon>Embryophyta</taxon>
        <taxon>Tracheophyta</taxon>
        <taxon>Spermatophyta</taxon>
        <taxon>Magnoliopsida</taxon>
        <taxon>eudicotyledons</taxon>
        <taxon>Gunneridae</taxon>
        <taxon>Pentapetalae</taxon>
        <taxon>asterids</taxon>
        <taxon>lamiids</taxon>
        <taxon>Solanales</taxon>
        <taxon>Solanaceae</taxon>
        <taxon>Solanoideae</taxon>
        <taxon>Capsiceae</taxon>
        <taxon>Capsicum</taxon>
    </lineage>
</organism>
<reference evidence="5 6" key="2">
    <citation type="journal article" date="2017" name="Genome Biol.">
        <title>New reference genome sequences of hot pepper reveal the massive evolution of plant disease-resistance genes by retroduplication.</title>
        <authorList>
            <person name="Kim S."/>
            <person name="Park J."/>
            <person name="Yeom S.I."/>
            <person name="Kim Y.M."/>
            <person name="Seo E."/>
            <person name="Kim K.T."/>
            <person name="Kim M.S."/>
            <person name="Lee J.M."/>
            <person name="Cheong K."/>
            <person name="Shin H.S."/>
            <person name="Kim S.B."/>
            <person name="Han K."/>
            <person name="Lee J."/>
            <person name="Park M."/>
            <person name="Lee H.A."/>
            <person name="Lee H.Y."/>
            <person name="Lee Y."/>
            <person name="Oh S."/>
            <person name="Lee J.H."/>
            <person name="Choi E."/>
            <person name="Choi E."/>
            <person name="Lee S.E."/>
            <person name="Jeon J."/>
            <person name="Kim H."/>
            <person name="Choi G."/>
            <person name="Song H."/>
            <person name="Lee J."/>
            <person name="Lee S.C."/>
            <person name="Kwon J.K."/>
            <person name="Lee H.Y."/>
            <person name="Koo N."/>
            <person name="Hong Y."/>
            <person name="Kim R.W."/>
            <person name="Kang W.H."/>
            <person name="Huh J.H."/>
            <person name="Kang B.C."/>
            <person name="Yang T.J."/>
            <person name="Lee Y.H."/>
            <person name="Bennetzen J.L."/>
            <person name="Choi D."/>
        </authorList>
    </citation>
    <scope>NUCLEOTIDE SEQUENCE [LARGE SCALE GENOMIC DNA]</scope>
    <source>
        <strain evidence="6">cv. CM334</strain>
    </source>
</reference>
<feature type="domain" description="SHSP" evidence="4">
    <location>
        <begin position="20"/>
        <end position="128"/>
    </location>
</feature>
<dbReference type="GO" id="GO:0042542">
    <property type="term" value="P:response to hydrogen peroxide"/>
    <property type="evidence" value="ECO:0000318"/>
    <property type="project" value="GO_Central"/>
</dbReference>
<dbReference type="SMR" id="A0A1U8FSD5"/>
<keyword evidence="6" id="KW-1185">Reference proteome</keyword>
<dbReference type="KEGG" id="cann:107861257"/>
<proteinExistence type="inferred from homology"/>
<dbReference type="InterPro" id="IPR002068">
    <property type="entry name" value="A-crystallin/Hsp20_dom"/>
</dbReference>
<dbReference type="PROSITE" id="PS01031">
    <property type="entry name" value="SHSP"/>
    <property type="match status" value="1"/>
</dbReference>
<gene>
    <name evidence="5" type="ORF">T459_05838</name>
</gene>
<dbReference type="GO" id="GO:0051082">
    <property type="term" value="F:unfolded protein binding"/>
    <property type="evidence" value="ECO:0000318"/>
    <property type="project" value="GO_Central"/>
</dbReference>
<dbReference type="OrthoDB" id="1431247at2759"/>
<dbReference type="Proteomes" id="UP000222542">
    <property type="component" value="Unassembled WGS sequence"/>
</dbReference>
<dbReference type="Gene3D" id="2.60.40.790">
    <property type="match status" value="1"/>
</dbReference>
<dbReference type="InterPro" id="IPR008978">
    <property type="entry name" value="HSP20-like_chaperone"/>
</dbReference>
<dbReference type="SUPFAM" id="SSF49764">
    <property type="entry name" value="HSP20-like chaperones"/>
    <property type="match status" value="1"/>
</dbReference>
<dbReference type="AlphaFoldDB" id="A0A1U8FSD5"/>
<accession>A0A1U8FSD5</accession>
<evidence type="ECO:0000256" key="3">
    <source>
        <dbReference type="RuleBase" id="RU003616"/>
    </source>
</evidence>
<keyword evidence="1 5" id="KW-0346">Stress response</keyword>
<dbReference type="GO" id="GO:0009651">
    <property type="term" value="P:response to salt stress"/>
    <property type="evidence" value="ECO:0000318"/>
    <property type="project" value="GO_Central"/>
</dbReference>
<comment type="caution">
    <text evidence="5">The sequence shown here is derived from an EMBL/GenBank/DDBJ whole genome shotgun (WGS) entry which is preliminary data.</text>
</comment>
<protein>
    <submittedName>
        <fullName evidence="5">18.8 kDa class V heat shock protein</fullName>
    </submittedName>
</protein>
<dbReference type="EMBL" id="AYRZ02000002">
    <property type="protein sequence ID" value="PHT90725.1"/>
    <property type="molecule type" value="Genomic_DNA"/>
</dbReference>
<evidence type="ECO:0000313" key="5">
    <source>
        <dbReference type="EMBL" id="PHT90725.1"/>
    </source>
</evidence>
<sequence>MEFSTFNPSTWNSFFTSPLLFPYQFIPENYVHWRETPECHIYSADLPGLKKEDIKVEVEDSIYLIIRTKAANEESEPTRSFTRKFRLPGMVDMDGISASYRDGVLTVTVPRTLVRRGFFIDPNDLPQRMVNLGASAA</sequence>
<reference evidence="5 6" key="1">
    <citation type="journal article" date="2014" name="Nat. Genet.">
        <title>Genome sequence of the hot pepper provides insights into the evolution of pungency in Capsicum species.</title>
        <authorList>
            <person name="Kim S."/>
            <person name="Park M."/>
            <person name="Yeom S.I."/>
            <person name="Kim Y.M."/>
            <person name="Lee J.M."/>
            <person name="Lee H.A."/>
            <person name="Seo E."/>
            <person name="Choi J."/>
            <person name="Cheong K."/>
            <person name="Kim K.T."/>
            <person name="Jung K."/>
            <person name="Lee G.W."/>
            <person name="Oh S.K."/>
            <person name="Bae C."/>
            <person name="Kim S.B."/>
            <person name="Lee H.Y."/>
            <person name="Kim S.Y."/>
            <person name="Kim M.S."/>
            <person name="Kang B.C."/>
            <person name="Jo Y.D."/>
            <person name="Yang H.B."/>
            <person name="Jeong H.J."/>
            <person name="Kang W.H."/>
            <person name="Kwon J.K."/>
            <person name="Shin C."/>
            <person name="Lim J.Y."/>
            <person name="Park J.H."/>
            <person name="Huh J.H."/>
            <person name="Kim J.S."/>
            <person name="Kim B.D."/>
            <person name="Cohen O."/>
            <person name="Paran I."/>
            <person name="Suh M.C."/>
            <person name="Lee S.B."/>
            <person name="Kim Y.K."/>
            <person name="Shin Y."/>
            <person name="Noh S.J."/>
            <person name="Park J."/>
            <person name="Seo Y.S."/>
            <person name="Kwon S.Y."/>
            <person name="Kim H.A."/>
            <person name="Park J.M."/>
            <person name="Kim H.J."/>
            <person name="Choi S.B."/>
            <person name="Bosland P.W."/>
            <person name="Reeves G."/>
            <person name="Jo S.H."/>
            <person name="Lee B.W."/>
            <person name="Cho H.T."/>
            <person name="Choi H.S."/>
            <person name="Lee M.S."/>
            <person name="Yu Y."/>
            <person name="Do Choi Y."/>
            <person name="Park B.S."/>
            <person name="van Deynze A."/>
            <person name="Ashrafi H."/>
            <person name="Hill T."/>
            <person name="Kim W.T."/>
            <person name="Pai H.S."/>
            <person name="Ahn H.K."/>
            <person name="Yeam I."/>
            <person name="Giovannoni J.J."/>
            <person name="Rose J.K."/>
            <person name="Sorensen I."/>
            <person name="Lee S.J."/>
            <person name="Kim R.W."/>
            <person name="Choi I.Y."/>
            <person name="Choi B.S."/>
            <person name="Lim J.S."/>
            <person name="Lee Y.H."/>
            <person name="Choi D."/>
        </authorList>
    </citation>
    <scope>NUCLEOTIDE SEQUENCE [LARGE SCALE GENOMIC DNA]</scope>
    <source>
        <strain evidence="6">cv. CM334</strain>
    </source>
</reference>